<sequence length="858" mass="92192">MVFPLLPYFSSPSALSSLAVVGQALLQLTSSNVGSLIDVSKDSSITTFVDIPSDLEIDDSLVDSILSLLNNGVEGIFVSPEAATAILSSIPNARLVYKLSSTDQVEQLGLSQTTSISLPSSQPLGSLKSLTNGGKRQVYSTYEQASKVDVSSNVSAGITPIISADQLTVDYTEDESAQIDGKLSIVDALLPALITDRNDGLYTTLVTDSANTALGLVYSSKKSISEAIKTGTGVYQSRRHGLWYKGKTSGATQKLLKIELDCDGDCLKFIVEQSGAGFCHLDRASCFGKASGLSALEQVLVDRKTNAPEGSYTKRLFDDEKLLSAKIKEEAEELTDATTKEEISWEMADLLYFALARCVKYGVSLADIEKNLDTKALKVTRRKGDAKPKFIQQEEEKAAKKSEKETSQKSTERVIGPDDKIVMSRVDATTASKAEVDACLERPIQKSADIMNLVTPIVNKVKNEGDKALLELTAKFDRVELTSPILAAPFPPELMQISDDIKKAIDISFENIRVFHEAQNQTETLTVETCPGVTCSRFARPIERVGCYIPGGTAVLPSTSLMLSVPALVAGCKDIIFASPPGKDGKLTAEVVYVAHKVGAKCIVLAGGAQAVAAMAYGTESVPKCDKIMGPGNQFVTAAKMLVSNDSNAMCAIDMPAGPSEVLVIADKYADPDFVASDLLSQAEHGVDSQVILITVDMTSEEVDKIDEAVHRQALVLPRVDIVRKCIAHSTTIQVANFDEAFDMSNRYAPEHLILQIEDAGSYIDKVFNAGSVFVGAYSPESCGDYSSGTNHTLPTYGYARMYSGVNTTTFQKFITSQVVTPLGLQSIGKAVMDLAAVEGLDAHRNAVKVRMEKLGYI</sequence>
<evidence type="ECO:0000256" key="8">
    <source>
        <dbReference type="ARBA" id="ARBA00022605"/>
    </source>
</evidence>
<dbReference type="CDD" id="cd11546">
    <property type="entry name" value="NTP-PPase_His4"/>
    <property type="match status" value="1"/>
</dbReference>
<dbReference type="PROSITE" id="PS00611">
    <property type="entry name" value="HISOL_DEHYDROGENASE"/>
    <property type="match status" value="1"/>
</dbReference>
<evidence type="ECO:0000256" key="11">
    <source>
        <dbReference type="ARBA" id="ARBA00022801"/>
    </source>
</evidence>
<evidence type="ECO:0000256" key="15">
    <source>
        <dbReference type="ARBA" id="ARBA00023027"/>
    </source>
</evidence>
<dbReference type="FunFam" id="3.10.20.810:FF:000002">
    <property type="entry name" value="Histidine biosynthesis trifunctional protein"/>
    <property type="match status" value="1"/>
</dbReference>
<dbReference type="InterPro" id="IPR016298">
    <property type="entry name" value="Histidine_synth_trifunct"/>
</dbReference>
<keyword evidence="17" id="KW-0511">Multifunctional enzyme</keyword>
<dbReference type="FunFam" id="3.40.50.1980:FF:000001">
    <property type="entry name" value="Histidinol dehydrogenase"/>
    <property type="match status" value="1"/>
</dbReference>
<dbReference type="GO" id="GO:0004636">
    <property type="term" value="F:phosphoribosyl-ATP diphosphatase activity"/>
    <property type="evidence" value="ECO:0007669"/>
    <property type="project" value="UniProtKB-UniRule"/>
</dbReference>
<dbReference type="Pfam" id="PF01502">
    <property type="entry name" value="PRA-CH"/>
    <property type="match status" value="1"/>
</dbReference>
<dbReference type="EC" id="3.6.1.31" evidence="19"/>
<dbReference type="SUPFAM" id="SSF141734">
    <property type="entry name" value="HisI-like"/>
    <property type="match status" value="1"/>
</dbReference>
<dbReference type="FunFam" id="3.40.50.1980:FF:000050">
    <property type="entry name" value="Histidine biosynthesis trifunctional protein"/>
    <property type="match status" value="1"/>
</dbReference>
<dbReference type="Gene3D" id="1.10.287.1080">
    <property type="entry name" value="MazG-like"/>
    <property type="match status" value="1"/>
</dbReference>
<reference evidence="23" key="1">
    <citation type="submission" date="2016-04" db="EMBL/GenBank/DDBJ databases">
        <title>Comparative genomics of biotechnologically important yeasts.</title>
        <authorList>
            <consortium name="DOE Joint Genome Institute"/>
            <person name="Riley R."/>
            <person name="Haridas S."/>
            <person name="Wolfe K.H."/>
            <person name="Lopes M.R."/>
            <person name="Hittinger C.T."/>
            <person name="Goker M."/>
            <person name="Salamov A."/>
            <person name="Wisecaver J."/>
            <person name="Long T.M."/>
            <person name="Aerts A.L."/>
            <person name="Barry K."/>
            <person name="Choi C."/>
            <person name="Clum A."/>
            <person name="Coughlan A.Y."/>
            <person name="Deshpande S."/>
            <person name="Douglass A.P."/>
            <person name="Hanson S.J."/>
            <person name="Klenk H.-P."/>
            <person name="Labutti K."/>
            <person name="Lapidus A."/>
            <person name="Lindquist E."/>
            <person name="Lipzen A."/>
            <person name="Meier-Kolthoff J.P."/>
            <person name="Ohm R.A."/>
            <person name="Otillar R.P."/>
            <person name="Pangilinan J."/>
            <person name="Peng Y."/>
            <person name="Rokas A."/>
            <person name="Rosa C.A."/>
            <person name="Scheuner C."/>
            <person name="Sibirny A.A."/>
            <person name="Slot J.C."/>
            <person name="Stielow J.B."/>
            <person name="Sun H."/>
            <person name="Kurtzman C.P."/>
            <person name="Blackwell M."/>
            <person name="Grigoriev I.V."/>
            <person name="Jeffries T.W."/>
        </authorList>
    </citation>
    <scope>NUCLEOTIDE SEQUENCE [LARGE SCALE GENOMIC DNA]</scope>
    <source>
        <strain evidence="23">NRRL YB-2248</strain>
    </source>
</reference>
<dbReference type="InterPro" id="IPR038019">
    <property type="entry name" value="PRib_AMP_CycHydrolase_sf"/>
</dbReference>
<accession>A0A1E4T340</accession>
<dbReference type="Gene3D" id="3.10.20.810">
    <property type="entry name" value="Phosphoribosyl-AMP cyclohydrolase"/>
    <property type="match status" value="1"/>
</dbReference>
<proteinExistence type="inferred from homology"/>
<dbReference type="InterPro" id="IPR002496">
    <property type="entry name" value="PRib_AMP_CycHydrolase_dom"/>
</dbReference>
<keyword evidence="8 19" id="KW-0028">Amino-acid biosynthesis</keyword>
<dbReference type="SUPFAM" id="SSF101386">
    <property type="entry name" value="all-alpha NTP pyrophosphatases"/>
    <property type="match status" value="1"/>
</dbReference>
<keyword evidence="10 19" id="KW-0547">Nucleotide-binding</keyword>
<gene>
    <name evidence="22" type="ORF">CANARDRAFT_27428</name>
</gene>
<dbReference type="UniPathway" id="UPA00031">
    <property type="reaction ID" value="UER00007"/>
</dbReference>
<feature type="region of interest" description="Disordered" evidence="20">
    <location>
        <begin position="394"/>
        <end position="413"/>
    </location>
</feature>
<evidence type="ECO:0000256" key="3">
    <source>
        <dbReference type="ARBA" id="ARBA00001947"/>
    </source>
</evidence>
<dbReference type="GO" id="GO:0051287">
    <property type="term" value="F:NAD binding"/>
    <property type="evidence" value="ECO:0007669"/>
    <property type="project" value="UniProtKB-UniRule"/>
</dbReference>
<evidence type="ECO:0000313" key="22">
    <source>
        <dbReference type="EMBL" id="ODV86165.1"/>
    </source>
</evidence>
<dbReference type="InterPro" id="IPR021130">
    <property type="entry name" value="PRib-ATP_PPHydrolase-like"/>
</dbReference>
<evidence type="ECO:0000256" key="13">
    <source>
        <dbReference type="ARBA" id="ARBA00022840"/>
    </source>
</evidence>
<comment type="pathway">
    <text evidence="6">Amino-acid biosynthesis; L-histidine biosynthesis; L-histidine from 5-phospho-alpha-D-ribose 1-diphosphate: step 2/9.</text>
</comment>
<dbReference type="Gene3D" id="3.40.50.1980">
    <property type="entry name" value="Nitrogenase molybdenum iron protein domain"/>
    <property type="match status" value="2"/>
</dbReference>
<evidence type="ECO:0000256" key="1">
    <source>
        <dbReference type="ARBA" id="ARBA00000024"/>
    </source>
</evidence>
<keyword evidence="11 19" id="KW-0378">Hydrolase</keyword>
<organism evidence="22 23">
    <name type="scientific">[Candida] arabinofermentans NRRL YB-2248</name>
    <dbReference type="NCBI Taxonomy" id="983967"/>
    <lineage>
        <taxon>Eukaryota</taxon>
        <taxon>Fungi</taxon>
        <taxon>Dikarya</taxon>
        <taxon>Ascomycota</taxon>
        <taxon>Saccharomycotina</taxon>
        <taxon>Pichiomycetes</taxon>
        <taxon>Pichiales</taxon>
        <taxon>Pichiaceae</taxon>
        <taxon>Ogataea</taxon>
        <taxon>Ogataea/Candida clade</taxon>
    </lineage>
</organism>
<comment type="catalytic activity">
    <reaction evidence="1 19">
        <text>1-(5-phospho-beta-D-ribosyl)-5'-AMP + H2O = 1-(5-phospho-beta-D-ribosyl)-5-[(5-phospho-beta-D-ribosylamino)methylideneamino]imidazole-4-carboxamide</text>
        <dbReference type="Rhea" id="RHEA:20049"/>
        <dbReference type="ChEBI" id="CHEBI:15377"/>
        <dbReference type="ChEBI" id="CHEBI:58435"/>
        <dbReference type="ChEBI" id="CHEBI:59457"/>
        <dbReference type="EC" id="3.5.4.19"/>
    </reaction>
</comment>
<keyword evidence="23" id="KW-1185">Reference proteome</keyword>
<keyword evidence="13 19" id="KW-0067">ATP-binding</keyword>
<evidence type="ECO:0000256" key="18">
    <source>
        <dbReference type="ARBA" id="ARBA00049489"/>
    </source>
</evidence>
<dbReference type="NCBIfam" id="TIGR03188">
    <property type="entry name" value="histidine_hisI"/>
    <property type="match status" value="1"/>
</dbReference>
<keyword evidence="12" id="KW-0862">Zinc</keyword>
<dbReference type="InterPro" id="IPR016161">
    <property type="entry name" value="Ald_DH/histidinol_DH"/>
</dbReference>
<dbReference type="GO" id="GO:0005524">
    <property type="term" value="F:ATP binding"/>
    <property type="evidence" value="ECO:0007669"/>
    <property type="project" value="UniProtKB-UniRule"/>
</dbReference>
<evidence type="ECO:0000256" key="2">
    <source>
        <dbReference type="ARBA" id="ARBA00001460"/>
    </source>
</evidence>
<comment type="pathway">
    <text evidence="5">Amino-acid biosynthesis; L-histidine biosynthesis; L-histidine from 5-phospho-alpha-D-ribose 1-diphosphate: step 3/9.</text>
</comment>
<dbReference type="EC" id="3.5.4.19" evidence="19"/>
<dbReference type="Pfam" id="PF00815">
    <property type="entry name" value="Histidinol_dh"/>
    <property type="match status" value="1"/>
</dbReference>
<evidence type="ECO:0000256" key="16">
    <source>
        <dbReference type="ARBA" id="ARBA00023102"/>
    </source>
</evidence>
<evidence type="ECO:0000256" key="20">
    <source>
        <dbReference type="SAM" id="MobiDB-lite"/>
    </source>
</evidence>
<evidence type="ECO:0000256" key="10">
    <source>
        <dbReference type="ARBA" id="ARBA00022741"/>
    </source>
</evidence>
<comment type="similarity">
    <text evidence="7 19">In the C-terminal section; belongs to the histidinol dehydrogenase family.</text>
</comment>
<dbReference type="AlphaFoldDB" id="A0A1E4T340"/>
<protein>
    <recommendedName>
        <fullName evidence="19">Histidine biosynthesis trifunctional protein</fullName>
    </recommendedName>
    <domain>
        <recommendedName>
            <fullName evidence="19">Phosphoribosyl-AMP cyclohydrolase</fullName>
            <ecNumber evidence="19">3.5.4.19</ecNumber>
        </recommendedName>
    </domain>
    <domain>
        <recommendedName>
            <fullName evidence="19">Phosphoribosyl-ATP pyrophosphohydrolase</fullName>
            <ecNumber evidence="19">3.6.1.31</ecNumber>
        </recommendedName>
    </domain>
    <domain>
        <recommendedName>
            <fullName evidence="19">Histidinol dehydrogenase</fullName>
            <shortName evidence="19">HDH</shortName>
            <ecNumber evidence="19">1.1.1.23</ecNumber>
        </recommendedName>
    </domain>
</protein>
<dbReference type="InterPro" id="IPR012131">
    <property type="entry name" value="Hstdl_DH"/>
</dbReference>
<dbReference type="Gene3D" id="1.20.5.1300">
    <property type="match status" value="1"/>
</dbReference>
<dbReference type="OrthoDB" id="1703565at2759"/>
<dbReference type="SUPFAM" id="SSF53720">
    <property type="entry name" value="ALDH-like"/>
    <property type="match status" value="1"/>
</dbReference>
<dbReference type="PANTHER" id="PTHR21256">
    <property type="entry name" value="HISTIDINOL DEHYDROGENASE HDH"/>
    <property type="match status" value="1"/>
</dbReference>
<keyword evidence="16 19" id="KW-0368">Histidine biosynthesis</keyword>
<feature type="domain" description="Phosphoribosyl-AMP cyclohydrolase" evidence="21">
    <location>
        <begin position="216"/>
        <end position="287"/>
    </location>
</feature>
<dbReference type="PANTHER" id="PTHR21256:SF2">
    <property type="entry name" value="HISTIDINE BIOSYNTHESIS TRIFUNCTIONAL PROTEIN"/>
    <property type="match status" value="1"/>
</dbReference>
<comment type="catalytic activity">
    <reaction evidence="2 19">
        <text>1-(5-phospho-beta-D-ribosyl)-ATP + H2O = 1-(5-phospho-beta-D-ribosyl)-5'-AMP + diphosphate + H(+)</text>
        <dbReference type="Rhea" id="RHEA:22828"/>
        <dbReference type="ChEBI" id="CHEBI:15377"/>
        <dbReference type="ChEBI" id="CHEBI:15378"/>
        <dbReference type="ChEBI" id="CHEBI:33019"/>
        <dbReference type="ChEBI" id="CHEBI:59457"/>
        <dbReference type="ChEBI" id="CHEBI:73183"/>
        <dbReference type="EC" id="3.6.1.31"/>
    </reaction>
</comment>
<keyword evidence="15 19" id="KW-0520">NAD</keyword>
<dbReference type="GO" id="GO:0005829">
    <property type="term" value="C:cytosol"/>
    <property type="evidence" value="ECO:0007669"/>
    <property type="project" value="TreeGrafter"/>
</dbReference>
<dbReference type="EMBL" id="KV453850">
    <property type="protein sequence ID" value="ODV86165.1"/>
    <property type="molecule type" value="Genomic_DNA"/>
</dbReference>
<comment type="catalytic activity">
    <reaction evidence="18 19">
        <text>L-histidinol + 2 NAD(+) + H2O = L-histidine + 2 NADH + 3 H(+)</text>
        <dbReference type="Rhea" id="RHEA:20641"/>
        <dbReference type="ChEBI" id="CHEBI:15377"/>
        <dbReference type="ChEBI" id="CHEBI:15378"/>
        <dbReference type="ChEBI" id="CHEBI:57540"/>
        <dbReference type="ChEBI" id="CHEBI:57595"/>
        <dbReference type="ChEBI" id="CHEBI:57699"/>
        <dbReference type="ChEBI" id="CHEBI:57945"/>
        <dbReference type="EC" id="1.1.1.23"/>
    </reaction>
</comment>
<dbReference type="GO" id="GO:0046872">
    <property type="term" value="F:metal ion binding"/>
    <property type="evidence" value="ECO:0007669"/>
    <property type="project" value="UniProtKB-KW"/>
</dbReference>
<evidence type="ECO:0000256" key="19">
    <source>
        <dbReference type="PIRNR" id="PIRNR001257"/>
    </source>
</evidence>
<dbReference type="STRING" id="983967.A0A1E4T340"/>
<dbReference type="GO" id="GO:0004635">
    <property type="term" value="F:phosphoribosyl-AMP cyclohydrolase activity"/>
    <property type="evidence" value="ECO:0007669"/>
    <property type="project" value="UniProtKB-UniRule"/>
</dbReference>
<dbReference type="FunFam" id="1.10.287.1080:FF:000002">
    <property type="entry name" value="Histidine biosynthesis bifunctional protein HisIE"/>
    <property type="match status" value="1"/>
</dbReference>
<keyword evidence="9" id="KW-0479">Metal-binding</keyword>
<evidence type="ECO:0000256" key="17">
    <source>
        <dbReference type="ARBA" id="ARBA00023268"/>
    </source>
</evidence>
<evidence type="ECO:0000256" key="4">
    <source>
        <dbReference type="ARBA" id="ARBA00004940"/>
    </source>
</evidence>
<dbReference type="GO" id="GO:0000105">
    <property type="term" value="P:L-histidine biosynthetic process"/>
    <property type="evidence" value="ECO:0007669"/>
    <property type="project" value="UniProtKB-UniRule"/>
</dbReference>
<dbReference type="PIRSF" id="PIRSF001257">
    <property type="entry name" value="His_trifunctional"/>
    <property type="match status" value="1"/>
</dbReference>
<dbReference type="InterPro" id="IPR008179">
    <property type="entry name" value="HisE"/>
</dbReference>
<evidence type="ECO:0000259" key="21">
    <source>
        <dbReference type="Pfam" id="PF01502"/>
    </source>
</evidence>
<dbReference type="EC" id="1.1.1.23" evidence="19"/>
<name>A0A1E4T340_9ASCO</name>
<dbReference type="HAMAP" id="MF_01024">
    <property type="entry name" value="HisD"/>
    <property type="match status" value="1"/>
</dbReference>
<dbReference type="Proteomes" id="UP000094801">
    <property type="component" value="Unassembled WGS sequence"/>
</dbReference>
<evidence type="ECO:0000256" key="12">
    <source>
        <dbReference type="ARBA" id="ARBA00022833"/>
    </source>
</evidence>
<dbReference type="FunFam" id="1.20.5.1300:FF:000001">
    <property type="entry name" value="Histidine biosynthesis trifunctional protein"/>
    <property type="match status" value="1"/>
</dbReference>
<evidence type="ECO:0000256" key="5">
    <source>
        <dbReference type="ARBA" id="ARBA00005169"/>
    </source>
</evidence>
<dbReference type="Pfam" id="PF01503">
    <property type="entry name" value="PRA-PH"/>
    <property type="match status" value="1"/>
</dbReference>
<dbReference type="CDD" id="cd06572">
    <property type="entry name" value="Histidinol_dh"/>
    <property type="match status" value="1"/>
</dbReference>
<comment type="pathway">
    <text evidence="4">Amino-acid biosynthesis; L-histidine biosynthesis; L-histidine from 5-phospho-alpha-D-ribose 1-diphosphate: step 9/9.</text>
</comment>
<evidence type="ECO:0000256" key="14">
    <source>
        <dbReference type="ARBA" id="ARBA00023002"/>
    </source>
</evidence>
<evidence type="ECO:0000313" key="23">
    <source>
        <dbReference type="Proteomes" id="UP000094801"/>
    </source>
</evidence>
<dbReference type="NCBIfam" id="TIGR00069">
    <property type="entry name" value="hisD"/>
    <property type="match status" value="1"/>
</dbReference>
<dbReference type="InterPro" id="IPR001692">
    <property type="entry name" value="Histidinol_DH_CS"/>
</dbReference>
<evidence type="ECO:0000256" key="7">
    <source>
        <dbReference type="ARBA" id="ARBA00008260"/>
    </source>
</evidence>
<dbReference type="PRINTS" id="PR00083">
    <property type="entry name" value="HOLDHDRGNASE"/>
</dbReference>
<comment type="cofactor">
    <cofactor evidence="3">
        <name>Zn(2+)</name>
        <dbReference type="ChEBI" id="CHEBI:29105"/>
    </cofactor>
</comment>
<evidence type="ECO:0000256" key="6">
    <source>
        <dbReference type="ARBA" id="ARBA00005204"/>
    </source>
</evidence>
<keyword evidence="14 19" id="KW-0560">Oxidoreductase</keyword>
<dbReference type="GO" id="GO:0004399">
    <property type="term" value="F:histidinol dehydrogenase activity"/>
    <property type="evidence" value="ECO:0007669"/>
    <property type="project" value="UniProtKB-UniRule"/>
</dbReference>
<evidence type="ECO:0000256" key="9">
    <source>
        <dbReference type="ARBA" id="ARBA00022723"/>
    </source>
</evidence>